<gene>
    <name evidence="1" type="ORF">F2P81_023549</name>
</gene>
<name>A0A6A4RWG7_SCOMX</name>
<protein>
    <submittedName>
        <fullName evidence="1">Uncharacterized protein</fullName>
    </submittedName>
</protein>
<comment type="caution">
    <text evidence="1">The sequence shown here is derived from an EMBL/GenBank/DDBJ whole genome shotgun (WGS) entry which is preliminary data.</text>
</comment>
<evidence type="ECO:0000313" key="1">
    <source>
        <dbReference type="EMBL" id="KAF0024747.1"/>
    </source>
</evidence>
<dbReference type="EMBL" id="VEVO01000021">
    <property type="protein sequence ID" value="KAF0024747.1"/>
    <property type="molecule type" value="Genomic_DNA"/>
</dbReference>
<evidence type="ECO:0000313" key="2">
    <source>
        <dbReference type="Proteomes" id="UP000438429"/>
    </source>
</evidence>
<reference evidence="1 2" key="1">
    <citation type="submission" date="2019-06" db="EMBL/GenBank/DDBJ databases">
        <title>Draft genomes of female and male turbot (Scophthalmus maximus).</title>
        <authorList>
            <person name="Xu H."/>
            <person name="Xu X.-W."/>
            <person name="Shao C."/>
            <person name="Chen S."/>
        </authorList>
    </citation>
    <scope>NUCLEOTIDE SEQUENCE [LARGE SCALE GENOMIC DNA]</scope>
    <source>
        <strain evidence="1">Ysfricsl-2016a</strain>
        <tissue evidence="1">Blood</tissue>
    </source>
</reference>
<dbReference type="AlphaFoldDB" id="A0A6A4RWG7"/>
<proteinExistence type="predicted"/>
<sequence>MHSLVRPPYPPANVQILTEVQHGRDKPPSDDKLAALEKLLQPLFGLFAHFSHVFTPDSEEGKDEETEEVTLFTIRSGCQLFCPRSPPCGQKCNCEFSYGLPFGTFGSNR</sequence>
<accession>A0A6A4RWG7</accession>
<dbReference type="Proteomes" id="UP000438429">
    <property type="component" value="Unassembled WGS sequence"/>
</dbReference>
<organism evidence="1 2">
    <name type="scientific">Scophthalmus maximus</name>
    <name type="common">Turbot</name>
    <name type="synonym">Psetta maxima</name>
    <dbReference type="NCBI Taxonomy" id="52904"/>
    <lineage>
        <taxon>Eukaryota</taxon>
        <taxon>Metazoa</taxon>
        <taxon>Chordata</taxon>
        <taxon>Craniata</taxon>
        <taxon>Vertebrata</taxon>
        <taxon>Euteleostomi</taxon>
        <taxon>Actinopterygii</taxon>
        <taxon>Neopterygii</taxon>
        <taxon>Teleostei</taxon>
        <taxon>Neoteleostei</taxon>
        <taxon>Acanthomorphata</taxon>
        <taxon>Carangaria</taxon>
        <taxon>Pleuronectiformes</taxon>
        <taxon>Pleuronectoidei</taxon>
        <taxon>Scophthalmidae</taxon>
        <taxon>Scophthalmus</taxon>
    </lineage>
</organism>